<feature type="transmembrane region" description="Helical" evidence="1">
    <location>
        <begin position="131"/>
        <end position="154"/>
    </location>
</feature>
<comment type="caution">
    <text evidence="2">The sequence shown here is derived from an EMBL/GenBank/DDBJ whole genome shotgun (WGS) entry which is preliminary data.</text>
</comment>
<keyword evidence="3" id="KW-1185">Reference proteome</keyword>
<dbReference type="EMBL" id="JAHDYR010000064">
    <property type="protein sequence ID" value="KAG9390491.1"/>
    <property type="molecule type" value="Genomic_DNA"/>
</dbReference>
<feature type="transmembrane region" description="Helical" evidence="1">
    <location>
        <begin position="58"/>
        <end position="79"/>
    </location>
</feature>
<reference evidence="2" key="1">
    <citation type="submission" date="2021-05" db="EMBL/GenBank/DDBJ databases">
        <title>A free-living protist that lacks canonical eukaryotic 1 DNA replication and segregation systems.</title>
        <authorList>
            <person name="Salas-Leiva D.E."/>
            <person name="Tromer E.C."/>
            <person name="Curtis B.A."/>
            <person name="Jerlstrom-Hultqvist J."/>
            <person name="Kolisko M."/>
            <person name="Yi Z."/>
            <person name="Salas-Leiva J.S."/>
            <person name="Gallot-Lavallee L."/>
            <person name="Kops G.J.P.L."/>
            <person name="Archibald J.M."/>
            <person name="Simpson A.G.B."/>
            <person name="Roger A.J."/>
        </authorList>
    </citation>
    <scope>NUCLEOTIDE SEQUENCE</scope>
    <source>
        <strain evidence="2">BICM</strain>
    </source>
</reference>
<dbReference type="Proteomes" id="UP000717585">
    <property type="component" value="Unassembled WGS sequence"/>
</dbReference>
<evidence type="ECO:0000313" key="3">
    <source>
        <dbReference type="Proteomes" id="UP000717585"/>
    </source>
</evidence>
<dbReference type="AlphaFoldDB" id="A0A8J6DZJ7"/>
<keyword evidence="1" id="KW-0472">Membrane</keyword>
<keyword evidence="1" id="KW-1133">Transmembrane helix</keyword>
<feature type="transmembrane region" description="Helical" evidence="1">
    <location>
        <begin position="99"/>
        <end position="119"/>
    </location>
</feature>
<gene>
    <name evidence="2" type="ORF">J8273_7842</name>
</gene>
<keyword evidence="1" id="KW-0812">Transmembrane</keyword>
<evidence type="ECO:0000313" key="2">
    <source>
        <dbReference type="EMBL" id="KAG9390491.1"/>
    </source>
</evidence>
<proteinExistence type="predicted"/>
<sequence>MTLDDFGDPDRFNGDFGERSMLVSADSGEDVDRDQVQDSIRRLGRSNQKFNRKIRTTLASVYGTIAGFFIISIFCDFFTPTSFLSHASGLARSSHRESTSLVAISDALTAATCILLSVWIKKNPLHPCPGVRTAALVLSIVVLPLWTSVVSIVMTASFFNMRWDEWIYPFVPLVAYKFVKLVDGLIVASEVGMRELRQVGVSIED</sequence>
<evidence type="ECO:0000256" key="1">
    <source>
        <dbReference type="SAM" id="Phobius"/>
    </source>
</evidence>
<protein>
    <submittedName>
        <fullName evidence="2">Uncharacterized protein</fullName>
    </submittedName>
</protein>
<name>A0A8J6DZJ7_9EUKA</name>
<accession>A0A8J6DZJ7</accession>
<feature type="transmembrane region" description="Helical" evidence="1">
    <location>
        <begin position="166"/>
        <end position="188"/>
    </location>
</feature>
<organism evidence="2 3">
    <name type="scientific">Carpediemonas membranifera</name>
    <dbReference type="NCBI Taxonomy" id="201153"/>
    <lineage>
        <taxon>Eukaryota</taxon>
        <taxon>Metamonada</taxon>
        <taxon>Carpediemonas-like organisms</taxon>
        <taxon>Carpediemonas</taxon>
    </lineage>
</organism>